<dbReference type="AlphaFoldDB" id="A0A830HNL9"/>
<keyword evidence="2 4" id="KW-0863">Zinc-finger</keyword>
<evidence type="ECO:0000256" key="3">
    <source>
        <dbReference type="ARBA" id="ARBA00022833"/>
    </source>
</evidence>
<evidence type="ECO:0000256" key="1">
    <source>
        <dbReference type="ARBA" id="ARBA00022723"/>
    </source>
</evidence>
<dbReference type="EMBL" id="BNJQ01000022">
    <property type="protein sequence ID" value="GHP08764.1"/>
    <property type="molecule type" value="Genomic_DNA"/>
</dbReference>
<evidence type="ECO:0000259" key="6">
    <source>
        <dbReference type="PROSITE" id="PS50089"/>
    </source>
</evidence>
<evidence type="ECO:0000256" key="4">
    <source>
        <dbReference type="PROSITE-ProRule" id="PRU00175"/>
    </source>
</evidence>
<accession>A0A830HNL9</accession>
<keyword evidence="3" id="KW-0862">Zinc</keyword>
<reference evidence="7" key="1">
    <citation type="submission" date="2020-10" db="EMBL/GenBank/DDBJ databases">
        <title>Unveiling of a novel bifunctional photoreceptor, Dualchrome1, isolated from a cosmopolitan green alga.</title>
        <authorList>
            <person name="Suzuki S."/>
            <person name="Kawachi M."/>
        </authorList>
    </citation>
    <scope>NUCLEOTIDE SEQUENCE</scope>
    <source>
        <strain evidence="7">NIES 2893</strain>
    </source>
</reference>
<evidence type="ECO:0000313" key="8">
    <source>
        <dbReference type="Proteomes" id="UP000660262"/>
    </source>
</evidence>
<name>A0A830HNL9_9CHLO</name>
<dbReference type="Proteomes" id="UP000660262">
    <property type="component" value="Unassembled WGS sequence"/>
</dbReference>
<feature type="compositionally biased region" description="Basic and acidic residues" evidence="5">
    <location>
        <begin position="1"/>
        <end position="11"/>
    </location>
</feature>
<comment type="caution">
    <text evidence="7">The sequence shown here is derived from an EMBL/GenBank/DDBJ whole genome shotgun (WGS) entry which is preliminary data.</text>
</comment>
<keyword evidence="8" id="KW-1185">Reference proteome</keyword>
<dbReference type="InterPro" id="IPR013083">
    <property type="entry name" value="Znf_RING/FYVE/PHD"/>
</dbReference>
<feature type="domain" description="RING-type" evidence="6">
    <location>
        <begin position="409"/>
        <end position="450"/>
    </location>
</feature>
<dbReference type="SUPFAM" id="SSF48371">
    <property type="entry name" value="ARM repeat"/>
    <property type="match status" value="1"/>
</dbReference>
<protein>
    <recommendedName>
        <fullName evidence="6">RING-type domain-containing protein</fullName>
    </recommendedName>
</protein>
<evidence type="ECO:0000313" key="7">
    <source>
        <dbReference type="EMBL" id="GHP08764.1"/>
    </source>
</evidence>
<sequence>MADTTNHHADVNGEYGVDGEHQSLSSWDPIESQERQERTPSGGRVTMSKDAAAILRWTLRLRAMDSDYSLRSTHFDGAIDELIPALAEVRTSNERDGSLCILGSEVLWQLIIGHAHNKERMASKYEDAVKYLCDEVALAGEVNHASERRVVACMAIGSLAYTNPAGARAAQTAVPHVVALLVQALERAESNHDEEQMDEHIHAASGTLWHLAAHGAATSITACANAIPYLTRVVTRRPMRTTQTTASLAVASAIAMSEDDKCNEFDEAAAATAILALVRDSCFCDEEEKGSDEQHPPPPRTVPLSNLIWLTTKPLLPLLTGTSPWRRILGAAVAEAVARDESPRASPVALLWCDGVADVLMSRQTTLSKVDTPTDEELLETKAVERAICALGVLPSDDALTLSGESASCPICFEMRSTWCQLQPCNHCVCARCASVMRASNNHLRCPLCRAELM</sequence>
<dbReference type="Gene3D" id="3.30.40.10">
    <property type="entry name" value="Zinc/RING finger domain, C3HC4 (zinc finger)"/>
    <property type="match status" value="1"/>
</dbReference>
<dbReference type="SMART" id="SM00184">
    <property type="entry name" value="RING"/>
    <property type="match status" value="1"/>
</dbReference>
<evidence type="ECO:0000256" key="2">
    <source>
        <dbReference type="ARBA" id="ARBA00022771"/>
    </source>
</evidence>
<dbReference type="InterPro" id="IPR011989">
    <property type="entry name" value="ARM-like"/>
</dbReference>
<gene>
    <name evidence="7" type="ORF">PPROV_000750100</name>
</gene>
<evidence type="ECO:0000256" key="5">
    <source>
        <dbReference type="SAM" id="MobiDB-lite"/>
    </source>
</evidence>
<dbReference type="InterPro" id="IPR017907">
    <property type="entry name" value="Znf_RING_CS"/>
</dbReference>
<dbReference type="PROSITE" id="PS50089">
    <property type="entry name" value="ZF_RING_2"/>
    <property type="match status" value="1"/>
</dbReference>
<dbReference type="Gene3D" id="1.25.10.10">
    <property type="entry name" value="Leucine-rich Repeat Variant"/>
    <property type="match status" value="1"/>
</dbReference>
<dbReference type="InterPro" id="IPR001841">
    <property type="entry name" value="Znf_RING"/>
</dbReference>
<dbReference type="InterPro" id="IPR016024">
    <property type="entry name" value="ARM-type_fold"/>
</dbReference>
<organism evidence="7 8">
    <name type="scientific">Pycnococcus provasolii</name>
    <dbReference type="NCBI Taxonomy" id="41880"/>
    <lineage>
        <taxon>Eukaryota</taxon>
        <taxon>Viridiplantae</taxon>
        <taxon>Chlorophyta</taxon>
        <taxon>Pseudoscourfieldiophyceae</taxon>
        <taxon>Pseudoscourfieldiales</taxon>
        <taxon>Pycnococcaceae</taxon>
        <taxon>Pycnococcus</taxon>
    </lineage>
</organism>
<feature type="region of interest" description="Disordered" evidence="5">
    <location>
        <begin position="1"/>
        <end position="45"/>
    </location>
</feature>
<keyword evidence="1" id="KW-0479">Metal-binding</keyword>
<dbReference type="SUPFAM" id="SSF57850">
    <property type="entry name" value="RING/U-box"/>
    <property type="match status" value="1"/>
</dbReference>
<proteinExistence type="predicted"/>
<dbReference type="PROSITE" id="PS00518">
    <property type="entry name" value="ZF_RING_1"/>
    <property type="match status" value="1"/>
</dbReference>
<dbReference type="GO" id="GO:0008270">
    <property type="term" value="F:zinc ion binding"/>
    <property type="evidence" value="ECO:0007669"/>
    <property type="project" value="UniProtKB-KW"/>
</dbReference>